<sequence>MEISYRFSDTSCALLVSLPTEMSKLSTLASSNHDVCNGALVSFRSSVDFVQATLTTPLIIPRLLLFVELNSTYRERNGGARVRADA</sequence>
<gene>
    <name evidence="1" type="ORF">J437_LFUL012632</name>
</gene>
<keyword evidence="2" id="KW-1185">Reference proteome</keyword>
<reference evidence="1" key="1">
    <citation type="submission" date="2013-04" db="EMBL/GenBank/DDBJ databases">
        <authorList>
            <person name="Qu J."/>
            <person name="Murali S.C."/>
            <person name="Bandaranaike D."/>
            <person name="Bellair M."/>
            <person name="Blankenburg K."/>
            <person name="Chao H."/>
            <person name="Dinh H."/>
            <person name="Doddapaneni H."/>
            <person name="Downs B."/>
            <person name="Dugan-Rocha S."/>
            <person name="Elkadiri S."/>
            <person name="Gnanaolivu R.D."/>
            <person name="Hernandez B."/>
            <person name="Javaid M."/>
            <person name="Jayaseelan J.C."/>
            <person name="Lee S."/>
            <person name="Li M."/>
            <person name="Ming W."/>
            <person name="Munidasa M."/>
            <person name="Muniz J."/>
            <person name="Nguyen L."/>
            <person name="Ongeri F."/>
            <person name="Osuji N."/>
            <person name="Pu L.-L."/>
            <person name="Puazo M."/>
            <person name="Qu C."/>
            <person name="Quiroz J."/>
            <person name="Raj R."/>
            <person name="Weissenberger G."/>
            <person name="Xin Y."/>
            <person name="Zou X."/>
            <person name="Han Y."/>
            <person name="Richards S."/>
            <person name="Worley K."/>
            <person name="Muzny D."/>
            <person name="Gibbs R."/>
        </authorList>
    </citation>
    <scope>NUCLEOTIDE SEQUENCE</scope>
    <source>
        <strain evidence="1">Sampled in the wild</strain>
    </source>
</reference>
<reference evidence="1" key="2">
    <citation type="submission" date="2017-10" db="EMBL/GenBank/DDBJ databases">
        <title>Ladona fulva Genome sequencing and assembly.</title>
        <authorList>
            <person name="Murali S."/>
            <person name="Richards S."/>
            <person name="Bandaranaike D."/>
            <person name="Bellair M."/>
            <person name="Blankenburg K."/>
            <person name="Chao H."/>
            <person name="Dinh H."/>
            <person name="Doddapaneni H."/>
            <person name="Dugan-Rocha S."/>
            <person name="Elkadiri S."/>
            <person name="Gnanaolivu R."/>
            <person name="Hernandez B."/>
            <person name="Skinner E."/>
            <person name="Javaid M."/>
            <person name="Lee S."/>
            <person name="Li M."/>
            <person name="Ming W."/>
            <person name="Munidasa M."/>
            <person name="Muniz J."/>
            <person name="Nguyen L."/>
            <person name="Hughes D."/>
            <person name="Osuji N."/>
            <person name="Pu L.-L."/>
            <person name="Puazo M."/>
            <person name="Qu C."/>
            <person name="Quiroz J."/>
            <person name="Raj R."/>
            <person name="Weissenberger G."/>
            <person name="Xin Y."/>
            <person name="Zou X."/>
            <person name="Han Y."/>
            <person name="Worley K."/>
            <person name="Muzny D."/>
            <person name="Gibbs R."/>
        </authorList>
    </citation>
    <scope>NUCLEOTIDE SEQUENCE</scope>
    <source>
        <strain evidence="1">Sampled in the wild</strain>
    </source>
</reference>
<dbReference type="EMBL" id="KZ308677">
    <property type="protein sequence ID" value="KAG8232985.1"/>
    <property type="molecule type" value="Genomic_DNA"/>
</dbReference>
<proteinExistence type="predicted"/>
<dbReference type="Proteomes" id="UP000792457">
    <property type="component" value="Unassembled WGS sequence"/>
</dbReference>
<evidence type="ECO:0000313" key="1">
    <source>
        <dbReference type="EMBL" id="KAG8232985.1"/>
    </source>
</evidence>
<accession>A0A8K0P241</accession>
<dbReference type="AlphaFoldDB" id="A0A8K0P241"/>
<name>A0A8K0P241_LADFU</name>
<organism evidence="1 2">
    <name type="scientific">Ladona fulva</name>
    <name type="common">Scarce chaser dragonfly</name>
    <name type="synonym">Libellula fulva</name>
    <dbReference type="NCBI Taxonomy" id="123851"/>
    <lineage>
        <taxon>Eukaryota</taxon>
        <taxon>Metazoa</taxon>
        <taxon>Ecdysozoa</taxon>
        <taxon>Arthropoda</taxon>
        <taxon>Hexapoda</taxon>
        <taxon>Insecta</taxon>
        <taxon>Pterygota</taxon>
        <taxon>Palaeoptera</taxon>
        <taxon>Odonata</taxon>
        <taxon>Epiprocta</taxon>
        <taxon>Anisoptera</taxon>
        <taxon>Libelluloidea</taxon>
        <taxon>Libellulidae</taxon>
        <taxon>Ladona</taxon>
    </lineage>
</organism>
<protein>
    <submittedName>
        <fullName evidence="1">Uncharacterized protein</fullName>
    </submittedName>
</protein>
<comment type="caution">
    <text evidence="1">The sequence shown here is derived from an EMBL/GenBank/DDBJ whole genome shotgun (WGS) entry which is preliminary data.</text>
</comment>
<evidence type="ECO:0000313" key="2">
    <source>
        <dbReference type="Proteomes" id="UP000792457"/>
    </source>
</evidence>